<keyword evidence="1" id="KW-0472">Membrane</keyword>
<keyword evidence="1" id="KW-0812">Transmembrane</keyword>
<dbReference type="EMBL" id="JACQCR010000020">
    <property type="protein sequence ID" value="MBI3630885.1"/>
    <property type="molecule type" value="Genomic_DNA"/>
</dbReference>
<reference evidence="2" key="1">
    <citation type="submission" date="2020-07" db="EMBL/GenBank/DDBJ databases">
        <title>Huge and variable diversity of episymbiotic CPR bacteria and DPANN archaea in groundwater ecosystems.</title>
        <authorList>
            <person name="He C.Y."/>
            <person name="Keren R."/>
            <person name="Whittaker M."/>
            <person name="Farag I.F."/>
            <person name="Doudna J."/>
            <person name="Cate J.H.D."/>
            <person name="Banfield J.F."/>
        </authorList>
    </citation>
    <scope>NUCLEOTIDE SEQUENCE</scope>
    <source>
        <strain evidence="2">NC_groundwater_973_Pr1_S-0.2um_54_13</strain>
    </source>
</reference>
<feature type="transmembrane region" description="Helical" evidence="1">
    <location>
        <begin position="64"/>
        <end position="89"/>
    </location>
</feature>
<gene>
    <name evidence="2" type="ORF">HY221_00930</name>
</gene>
<feature type="transmembrane region" description="Helical" evidence="1">
    <location>
        <begin position="101"/>
        <end position="128"/>
    </location>
</feature>
<accession>A0A932VQV2</accession>
<name>A0A932VQV2_9BACT</name>
<dbReference type="Proteomes" id="UP000753196">
    <property type="component" value="Unassembled WGS sequence"/>
</dbReference>
<proteinExistence type="predicted"/>
<dbReference type="AlphaFoldDB" id="A0A932VQV2"/>
<keyword evidence="1" id="KW-1133">Transmembrane helix</keyword>
<protein>
    <submittedName>
        <fullName evidence="2">Uncharacterized protein</fullName>
    </submittedName>
</protein>
<sequence length="133" mass="14274">MRPDAFIRQGCYDANMRRFLCIAVSAALVVSMADANYAKAQAVPGFGDLAIYTIPCDVPPAFLTYAVPIGASPPAYMFLFPGTIYWPFYVPYQPASFGLGLYVPVLIPCGIYVGVTIVIVGYGVFALWGASSP</sequence>
<comment type="caution">
    <text evidence="2">The sequence shown here is derived from an EMBL/GenBank/DDBJ whole genome shotgun (WGS) entry which is preliminary data.</text>
</comment>
<organism evidence="2 3">
    <name type="scientific">Candidatus Sungiibacteriota bacterium</name>
    <dbReference type="NCBI Taxonomy" id="2750080"/>
    <lineage>
        <taxon>Bacteria</taxon>
        <taxon>Candidatus Sungiibacteriota</taxon>
    </lineage>
</organism>
<evidence type="ECO:0000313" key="3">
    <source>
        <dbReference type="Proteomes" id="UP000753196"/>
    </source>
</evidence>
<evidence type="ECO:0000313" key="2">
    <source>
        <dbReference type="EMBL" id="MBI3630885.1"/>
    </source>
</evidence>
<evidence type="ECO:0000256" key="1">
    <source>
        <dbReference type="SAM" id="Phobius"/>
    </source>
</evidence>